<feature type="transmembrane region" description="Helical" evidence="1">
    <location>
        <begin position="54"/>
        <end position="72"/>
    </location>
</feature>
<evidence type="ECO:0000256" key="1">
    <source>
        <dbReference type="SAM" id="Phobius"/>
    </source>
</evidence>
<gene>
    <name evidence="2" type="ORF">HNR73_003271</name>
</gene>
<sequence>MSARRWSRGRNGGGTALTRSGLAVAGVCFAVPYPAGTAGSMLHLPASHTQLLTAARTAGLTCAAAAIAWIATG</sequence>
<evidence type="ECO:0000313" key="2">
    <source>
        <dbReference type="EMBL" id="MBB6035414.1"/>
    </source>
</evidence>
<comment type="caution">
    <text evidence="2">The sequence shown here is derived from an EMBL/GenBank/DDBJ whole genome shotgun (WGS) entry which is preliminary data.</text>
</comment>
<keyword evidence="1" id="KW-1133">Transmembrane helix</keyword>
<accession>A0A841FHR7</accession>
<name>A0A841FHR7_9ACTN</name>
<keyword evidence="1" id="KW-0472">Membrane</keyword>
<organism evidence="2 3">
    <name type="scientific">Phytomonospora endophytica</name>
    <dbReference type="NCBI Taxonomy" id="714109"/>
    <lineage>
        <taxon>Bacteria</taxon>
        <taxon>Bacillati</taxon>
        <taxon>Actinomycetota</taxon>
        <taxon>Actinomycetes</taxon>
        <taxon>Micromonosporales</taxon>
        <taxon>Micromonosporaceae</taxon>
        <taxon>Phytomonospora</taxon>
    </lineage>
</organism>
<keyword evidence="3" id="KW-1185">Reference proteome</keyword>
<proteinExistence type="predicted"/>
<dbReference type="EMBL" id="JACHGT010000006">
    <property type="protein sequence ID" value="MBB6035414.1"/>
    <property type="molecule type" value="Genomic_DNA"/>
</dbReference>
<keyword evidence="1" id="KW-0812">Transmembrane</keyword>
<dbReference type="RefSeq" id="WP_184788270.1">
    <property type="nucleotide sequence ID" value="NZ_BONT01000004.1"/>
</dbReference>
<dbReference type="Proteomes" id="UP000548476">
    <property type="component" value="Unassembled WGS sequence"/>
</dbReference>
<protein>
    <submittedName>
        <fullName evidence="2">Uncharacterized protein</fullName>
    </submittedName>
</protein>
<reference evidence="2 3" key="1">
    <citation type="submission" date="2020-08" db="EMBL/GenBank/DDBJ databases">
        <title>Genomic Encyclopedia of Type Strains, Phase IV (KMG-IV): sequencing the most valuable type-strain genomes for metagenomic binning, comparative biology and taxonomic classification.</title>
        <authorList>
            <person name="Goeker M."/>
        </authorList>
    </citation>
    <scope>NUCLEOTIDE SEQUENCE [LARGE SCALE GENOMIC DNA]</scope>
    <source>
        <strain evidence="2 3">YIM 65646</strain>
    </source>
</reference>
<evidence type="ECO:0000313" key="3">
    <source>
        <dbReference type="Proteomes" id="UP000548476"/>
    </source>
</evidence>
<dbReference type="AlphaFoldDB" id="A0A841FHR7"/>